<evidence type="ECO:0000256" key="1">
    <source>
        <dbReference type="SAM" id="MobiDB-lite"/>
    </source>
</evidence>
<dbReference type="RefSeq" id="WP_009579264.1">
    <property type="nucleotide sequence ID" value="NZ_AMZN01000027.1"/>
</dbReference>
<proteinExistence type="predicted"/>
<evidence type="ECO:0000313" key="3">
    <source>
        <dbReference type="Proteomes" id="UP000011135"/>
    </source>
</evidence>
<reference evidence="2 3" key="1">
    <citation type="submission" date="2012-12" db="EMBL/GenBank/DDBJ databases">
        <title>Genome assembly of Fulvivirga imtechensis AK7.</title>
        <authorList>
            <person name="Nupur N."/>
            <person name="Khatri I."/>
            <person name="Kumar R."/>
            <person name="Subramanian S."/>
            <person name="Pinnaka A."/>
        </authorList>
    </citation>
    <scope>NUCLEOTIDE SEQUENCE [LARGE SCALE GENOMIC DNA]</scope>
    <source>
        <strain evidence="2 3">AK7</strain>
    </source>
</reference>
<keyword evidence="3" id="KW-1185">Reference proteome</keyword>
<dbReference type="EMBL" id="AMZN01000027">
    <property type="protein sequence ID" value="ELR72080.1"/>
    <property type="molecule type" value="Genomic_DNA"/>
</dbReference>
<sequence length="53" mass="6077">MPIEIKELVIRATVEREQPQQSTAPAGASSAQVRALRDRIDELMQMINERNER</sequence>
<dbReference type="OrthoDB" id="827552at2"/>
<dbReference type="AlphaFoldDB" id="L8JTC1"/>
<dbReference type="STRING" id="1237149.C900_01822"/>
<comment type="caution">
    <text evidence="2">The sequence shown here is derived from an EMBL/GenBank/DDBJ whole genome shotgun (WGS) entry which is preliminary data.</text>
</comment>
<dbReference type="InterPro" id="IPR045459">
    <property type="entry name" value="DUF5908"/>
</dbReference>
<organism evidence="2 3">
    <name type="scientific">Fulvivirga imtechensis AK7</name>
    <dbReference type="NCBI Taxonomy" id="1237149"/>
    <lineage>
        <taxon>Bacteria</taxon>
        <taxon>Pseudomonadati</taxon>
        <taxon>Bacteroidota</taxon>
        <taxon>Cytophagia</taxon>
        <taxon>Cytophagales</taxon>
        <taxon>Fulvivirgaceae</taxon>
        <taxon>Fulvivirga</taxon>
    </lineage>
</organism>
<protein>
    <submittedName>
        <fullName evidence="2">Uncharacterized protein</fullName>
    </submittedName>
</protein>
<feature type="compositionally biased region" description="Polar residues" evidence="1">
    <location>
        <begin position="19"/>
        <end position="32"/>
    </location>
</feature>
<feature type="region of interest" description="Disordered" evidence="1">
    <location>
        <begin position="14"/>
        <end position="33"/>
    </location>
</feature>
<gene>
    <name evidence="2" type="ORF">C900_01822</name>
</gene>
<name>L8JTC1_9BACT</name>
<accession>L8JTC1</accession>
<evidence type="ECO:0000313" key="2">
    <source>
        <dbReference type="EMBL" id="ELR72080.1"/>
    </source>
</evidence>
<dbReference type="Pfam" id="PF19265">
    <property type="entry name" value="DUF5908"/>
    <property type="match status" value="1"/>
</dbReference>
<dbReference type="Proteomes" id="UP000011135">
    <property type="component" value="Unassembled WGS sequence"/>
</dbReference>